<sequence length="133" mass="14729">MSLYWKTSMASRRLMGFKRLLSRLLYVIRSVHSAHLINRHEHDSQNVDPSNPIDAGTNFNNLRGVALALCLAKTDRVPCCGEEASIVCSVAHRKARDGSPMRALRRWSRTTCSTPIFASPLCRGDSSARADGS</sequence>
<dbReference type="AlphaFoldDB" id="A0A1A8XVZ8"/>
<dbReference type="Proteomes" id="UP000199600">
    <property type="component" value="Unassembled WGS sequence"/>
</dbReference>
<name>A0A1A8XVZ8_9RHOO</name>
<accession>A0A1A8XVZ8</accession>
<proteinExistence type="predicted"/>
<evidence type="ECO:0000313" key="2">
    <source>
        <dbReference type="Proteomes" id="UP000199600"/>
    </source>
</evidence>
<keyword evidence="2" id="KW-1185">Reference proteome</keyword>
<reference evidence="1 2" key="1">
    <citation type="submission" date="2016-06" db="EMBL/GenBank/DDBJ databases">
        <authorList>
            <person name="Kjaerup R.B."/>
            <person name="Dalgaard T.S."/>
            <person name="Juul-Madsen H.R."/>
        </authorList>
    </citation>
    <scope>NUCLEOTIDE SEQUENCE [LARGE SCALE GENOMIC DNA]</scope>
    <source>
        <strain evidence="1">2</strain>
    </source>
</reference>
<dbReference type="EMBL" id="FLQY01000235">
    <property type="protein sequence ID" value="SBT09189.1"/>
    <property type="molecule type" value="Genomic_DNA"/>
</dbReference>
<evidence type="ECO:0000313" key="1">
    <source>
        <dbReference type="EMBL" id="SBT09189.1"/>
    </source>
</evidence>
<protein>
    <submittedName>
        <fullName evidence="1">Uncharacterized protein</fullName>
    </submittedName>
</protein>
<gene>
    <name evidence="1" type="ORF">PROAA_310022</name>
</gene>
<organism evidence="1 2">
    <name type="scientific">Candidatus Propionivibrio aalborgensis</name>
    <dbReference type="NCBI Taxonomy" id="1860101"/>
    <lineage>
        <taxon>Bacteria</taxon>
        <taxon>Pseudomonadati</taxon>
        <taxon>Pseudomonadota</taxon>
        <taxon>Betaproteobacteria</taxon>
        <taxon>Rhodocyclales</taxon>
        <taxon>Rhodocyclaceae</taxon>
        <taxon>Propionivibrio</taxon>
    </lineage>
</organism>